<evidence type="ECO:0000313" key="1">
    <source>
        <dbReference type="EMBL" id="CAB4034823.1"/>
    </source>
</evidence>
<dbReference type="AlphaFoldDB" id="A0A6S7L6C3"/>
<keyword evidence="2" id="KW-1185">Reference proteome</keyword>
<dbReference type="EMBL" id="CACRXK020020460">
    <property type="protein sequence ID" value="CAB4034823.1"/>
    <property type="molecule type" value="Genomic_DNA"/>
</dbReference>
<name>A0A6S7L6C3_PARCT</name>
<reference evidence="1" key="1">
    <citation type="submission" date="2020-04" db="EMBL/GenBank/DDBJ databases">
        <authorList>
            <person name="Alioto T."/>
            <person name="Alioto T."/>
            <person name="Gomez Garrido J."/>
        </authorList>
    </citation>
    <scope>NUCLEOTIDE SEQUENCE</scope>
    <source>
        <strain evidence="1">A484AB</strain>
    </source>
</reference>
<accession>A0A6S7L6C3</accession>
<dbReference type="Proteomes" id="UP001152795">
    <property type="component" value="Unassembled WGS sequence"/>
</dbReference>
<proteinExistence type="predicted"/>
<sequence length="96" mass="11440">MRQQRLSSIAIDNKTKQGRATAKKLKRLDKREYTREFKNDLAVKISNYNHQIMQCQHFIVLSVKILIEIKYTHASILIDRTLYYYKVSHTLVLMLL</sequence>
<protein>
    <submittedName>
        <fullName evidence="1">Uncharacterized protein</fullName>
    </submittedName>
</protein>
<organism evidence="1 2">
    <name type="scientific">Paramuricea clavata</name>
    <name type="common">Red gorgonian</name>
    <name type="synonym">Violescent sea-whip</name>
    <dbReference type="NCBI Taxonomy" id="317549"/>
    <lineage>
        <taxon>Eukaryota</taxon>
        <taxon>Metazoa</taxon>
        <taxon>Cnidaria</taxon>
        <taxon>Anthozoa</taxon>
        <taxon>Octocorallia</taxon>
        <taxon>Malacalcyonacea</taxon>
        <taxon>Plexauridae</taxon>
        <taxon>Paramuricea</taxon>
    </lineage>
</organism>
<comment type="caution">
    <text evidence="1">The sequence shown here is derived from an EMBL/GenBank/DDBJ whole genome shotgun (WGS) entry which is preliminary data.</text>
</comment>
<evidence type="ECO:0000313" key="2">
    <source>
        <dbReference type="Proteomes" id="UP001152795"/>
    </source>
</evidence>
<gene>
    <name evidence="1" type="ORF">PACLA_8A041945</name>
</gene>